<evidence type="ECO:0000313" key="3">
    <source>
        <dbReference type="EMBL" id="KAK1370874.1"/>
    </source>
</evidence>
<dbReference type="PANTHER" id="PTHR22835:SF588">
    <property type="entry name" value="ALPHA-L-FUCOSIDASE 3"/>
    <property type="match status" value="1"/>
</dbReference>
<protein>
    <submittedName>
        <fullName evidence="3">Uncharacterized protein</fullName>
    </submittedName>
</protein>
<sequence>MTYDINLYRSASSLGLPLLHPYLDSLGADFSRGANFANILFTIALSTSNTIPTARRPRGTNLISLDIQIAQFAQFVTGSQTQEKIFKKLMPKKKYFAKALYTLDICQVDITAEVLDNKTDDEIKAIVPDLINRGTGMPDLTLSIFIVVSGIVEPAQTFIVGNEDGKGERGNDAVVDVDSDGEDKGDNY</sequence>
<dbReference type="InterPro" id="IPR036514">
    <property type="entry name" value="SGNH_hydro_sf"/>
</dbReference>
<evidence type="ECO:0000256" key="1">
    <source>
        <dbReference type="ARBA" id="ARBA00008668"/>
    </source>
</evidence>
<proteinExistence type="inferred from homology"/>
<keyword evidence="4" id="KW-1185">Reference proteome</keyword>
<dbReference type="Gene3D" id="3.40.50.1110">
    <property type="entry name" value="SGNH hydrolase"/>
    <property type="match status" value="1"/>
</dbReference>
<dbReference type="AlphaFoldDB" id="A0AAD8HQS4"/>
<reference evidence="3" key="2">
    <citation type="submission" date="2023-05" db="EMBL/GenBank/DDBJ databases">
        <authorList>
            <person name="Schelkunov M.I."/>
        </authorList>
    </citation>
    <scope>NUCLEOTIDE SEQUENCE</scope>
    <source>
        <strain evidence="3">Hsosn_3</strain>
        <tissue evidence="3">Leaf</tissue>
    </source>
</reference>
<name>A0AAD8HQS4_9APIA</name>
<dbReference type="Proteomes" id="UP001237642">
    <property type="component" value="Unassembled WGS sequence"/>
</dbReference>
<evidence type="ECO:0000256" key="2">
    <source>
        <dbReference type="SAM" id="MobiDB-lite"/>
    </source>
</evidence>
<comment type="similarity">
    <text evidence="1">Belongs to the 'GDSL' lipolytic enzyme family.</text>
</comment>
<gene>
    <name evidence="3" type="ORF">POM88_036966</name>
</gene>
<evidence type="ECO:0000313" key="4">
    <source>
        <dbReference type="Proteomes" id="UP001237642"/>
    </source>
</evidence>
<feature type="region of interest" description="Disordered" evidence="2">
    <location>
        <begin position="162"/>
        <end position="188"/>
    </location>
</feature>
<dbReference type="EMBL" id="JAUIZM010000008">
    <property type="protein sequence ID" value="KAK1370874.1"/>
    <property type="molecule type" value="Genomic_DNA"/>
</dbReference>
<accession>A0AAD8HQS4</accession>
<comment type="caution">
    <text evidence="3">The sequence shown here is derived from an EMBL/GenBank/DDBJ whole genome shotgun (WGS) entry which is preliminary data.</text>
</comment>
<organism evidence="3 4">
    <name type="scientific">Heracleum sosnowskyi</name>
    <dbReference type="NCBI Taxonomy" id="360622"/>
    <lineage>
        <taxon>Eukaryota</taxon>
        <taxon>Viridiplantae</taxon>
        <taxon>Streptophyta</taxon>
        <taxon>Embryophyta</taxon>
        <taxon>Tracheophyta</taxon>
        <taxon>Spermatophyta</taxon>
        <taxon>Magnoliopsida</taxon>
        <taxon>eudicotyledons</taxon>
        <taxon>Gunneridae</taxon>
        <taxon>Pentapetalae</taxon>
        <taxon>asterids</taxon>
        <taxon>campanulids</taxon>
        <taxon>Apiales</taxon>
        <taxon>Apiaceae</taxon>
        <taxon>Apioideae</taxon>
        <taxon>apioid superclade</taxon>
        <taxon>Tordylieae</taxon>
        <taxon>Tordyliinae</taxon>
        <taxon>Heracleum</taxon>
    </lineage>
</organism>
<reference evidence="3" key="1">
    <citation type="submission" date="2023-02" db="EMBL/GenBank/DDBJ databases">
        <title>Genome of toxic invasive species Heracleum sosnowskyi carries increased number of genes despite the absence of recent whole-genome duplications.</title>
        <authorList>
            <person name="Schelkunov M."/>
            <person name="Shtratnikova V."/>
            <person name="Makarenko M."/>
            <person name="Klepikova A."/>
            <person name="Omelchenko D."/>
            <person name="Novikova G."/>
            <person name="Obukhova E."/>
            <person name="Bogdanov V."/>
            <person name="Penin A."/>
            <person name="Logacheva M."/>
        </authorList>
    </citation>
    <scope>NUCLEOTIDE SEQUENCE</scope>
    <source>
        <strain evidence="3">Hsosn_3</strain>
        <tissue evidence="3">Leaf</tissue>
    </source>
</reference>
<dbReference type="PANTHER" id="PTHR22835">
    <property type="entry name" value="ZINC FINGER FYVE DOMAIN CONTAINING PROTEIN"/>
    <property type="match status" value="1"/>
</dbReference>